<dbReference type="RefSeq" id="WP_161921356.1">
    <property type="nucleotide sequence ID" value="NZ_JAACYS010000065.1"/>
</dbReference>
<reference evidence="1 2" key="1">
    <citation type="submission" date="2020-01" db="EMBL/GenBank/DDBJ databases">
        <title>A novel Bacillus sp. from Pasinler.</title>
        <authorList>
            <person name="Adiguzel A."/>
            <person name="Ay H."/>
            <person name="Baltaci M.O."/>
        </authorList>
    </citation>
    <scope>NUCLEOTIDE SEQUENCE [LARGE SCALE GENOMIC DNA]</scope>
    <source>
        <strain evidence="1 2">P1</strain>
    </source>
</reference>
<evidence type="ECO:0008006" key="3">
    <source>
        <dbReference type="Google" id="ProtNLM"/>
    </source>
</evidence>
<comment type="caution">
    <text evidence="1">The sequence shown here is derived from an EMBL/GenBank/DDBJ whole genome shotgun (WGS) entry which is preliminary data.</text>
</comment>
<sequence>MTAILDENNIFMFIKFAREEKYLEDLQKGNLYMNNGRYFIEREKQDGEKGIGDKYEMSAVINNVNLKFYNSETNEFLFEGEAERIAFNYNHVLTKPIFCITHISADSLKIIKEHENSVDCQFNFSSEDIEQIVKEFGEYALLINPRAFQERVENTLKDMGITYLAGKIVYEDFNINSSKRLEEYQKNHPAIFFKKDKSFEHQKEYRIVLTGIDSNEPYILKIGDISDISYLMLTKDLFSGKFALNLSK</sequence>
<evidence type="ECO:0000313" key="1">
    <source>
        <dbReference type="EMBL" id="NCU18523.1"/>
    </source>
</evidence>
<organism evidence="1 2">
    <name type="scientific">Pallidibacillus pasinlerensis</name>
    <dbReference type="NCBI Taxonomy" id="2703818"/>
    <lineage>
        <taxon>Bacteria</taxon>
        <taxon>Bacillati</taxon>
        <taxon>Bacillota</taxon>
        <taxon>Bacilli</taxon>
        <taxon>Bacillales</taxon>
        <taxon>Bacillaceae</taxon>
        <taxon>Pallidibacillus</taxon>
    </lineage>
</organism>
<name>A0ABX0A500_9BACI</name>
<accession>A0ABX0A500</accession>
<keyword evidence="2" id="KW-1185">Reference proteome</keyword>
<proteinExistence type="predicted"/>
<protein>
    <recommendedName>
        <fullName evidence="3">DUF4868 domain-containing protein</fullName>
    </recommendedName>
</protein>
<evidence type="ECO:0000313" key="2">
    <source>
        <dbReference type="Proteomes" id="UP000743899"/>
    </source>
</evidence>
<dbReference type="Proteomes" id="UP000743899">
    <property type="component" value="Unassembled WGS sequence"/>
</dbReference>
<dbReference type="EMBL" id="JAACYS010000065">
    <property type="protein sequence ID" value="NCU18523.1"/>
    <property type="molecule type" value="Genomic_DNA"/>
</dbReference>
<gene>
    <name evidence="1" type="ORF">GW534_12485</name>
</gene>